<dbReference type="InterPro" id="IPR000668">
    <property type="entry name" value="Peptidase_C1A_C"/>
</dbReference>
<dbReference type="Gene3D" id="3.90.70.10">
    <property type="entry name" value="Cysteine proteinases"/>
    <property type="match status" value="1"/>
</dbReference>
<dbReference type="SMART" id="SM00645">
    <property type="entry name" value="Pept_C1"/>
    <property type="match status" value="1"/>
</dbReference>
<dbReference type="GO" id="GO:0006508">
    <property type="term" value="P:proteolysis"/>
    <property type="evidence" value="ECO:0007669"/>
    <property type="project" value="InterPro"/>
</dbReference>
<comment type="caution">
    <text evidence="3">The sequence shown here is derived from an EMBL/GenBank/DDBJ whole genome shotgun (WGS) entry which is preliminary data.</text>
</comment>
<name>A0AA38RQW8_9PEZI</name>
<evidence type="ECO:0000313" key="4">
    <source>
        <dbReference type="Proteomes" id="UP001174691"/>
    </source>
</evidence>
<evidence type="ECO:0000256" key="1">
    <source>
        <dbReference type="ARBA" id="ARBA00008455"/>
    </source>
</evidence>
<dbReference type="GO" id="GO:0008234">
    <property type="term" value="F:cysteine-type peptidase activity"/>
    <property type="evidence" value="ECO:0007669"/>
    <property type="project" value="InterPro"/>
</dbReference>
<sequence length="588" mass="63412">MPPVQAQRSTGTANLYPAKAATDDVPTLVDWRNRNGMNYITTPQDQGICQACWAFAVTALVESMIRIEHGHWSKRSEADVHDAVGAACESVGNAEDTLAFFAGVGSAYPNLTVAAPPGVADWACEPYRPTPHGYAPCADRSGRATYIPLYQALGTVEDQKRWIAEYGPIIATFQLYSDFQSWKVGNDTPVYKVNNGASTSENHIALVVGYDDDKGAWIMKNSWGPNWGHHGFVYFGYGEANIDGWTKYGITNVNPDPWSRKRHQSGSLMQSGNGATHRNFELLLAFNSSSGGGLAHVSRDGTTGKWGVASRFAAGSISVGQPVLIGTSANRDFAAAFVSIEKNVQQWSYSQVSKSWTLASSIEGRVIEGFSGLAQDEDSALVLVVRHADGTLNEQQYRKPSSSVSWTHASLIASDILQSGPSLVVSNVDLNNYSPSSRGIVYIVAVRSDGRMQLFSRAGNGTSWTAGPIFGSAVESTPPVMIQDFFNTTDESTSGGFQLAVAVNGKVQHWTRGPDDGDSWDMAEAVGSGVKHVWALVQGSFGGRMHMVTEGTGGMFSYWEWDGAWKIVDVLKSLDDGSWEVTGERSGG</sequence>
<dbReference type="SUPFAM" id="SSF89372">
    <property type="entry name" value="Fucose-specific lectin"/>
    <property type="match status" value="1"/>
</dbReference>
<dbReference type="InterPro" id="IPR038765">
    <property type="entry name" value="Papain-like_cys_pep_sf"/>
</dbReference>
<organism evidence="3 4">
    <name type="scientific">Coniochaeta hoffmannii</name>
    <dbReference type="NCBI Taxonomy" id="91930"/>
    <lineage>
        <taxon>Eukaryota</taxon>
        <taxon>Fungi</taxon>
        <taxon>Dikarya</taxon>
        <taxon>Ascomycota</taxon>
        <taxon>Pezizomycotina</taxon>
        <taxon>Sordariomycetes</taxon>
        <taxon>Sordariomycetidae</taxon>
        <taxon>Coniochaetales</taxon>
        <taxon>Coniochaetaceae</taxon>
        <taxon>Coniochaeta</taxon>
    </lineage>
</organism>
<dbReference type="Proteomes" id="UP001174691">
    <property type="component" value="Unassembled WGS sequence"/>
</dbReference>
<reference evidence="3" key="1">
    <citation type="submission" date="2022-07" db="EMBL/GenBank/DDBJ databases">
        <title>Fungi with potential for degradation of polypropylene.</title>
        <authorList>
            <person name="Gostincar C."/>
        </authorList>
    </citation>
    <scope>NUCLEOTIDE SEQUENCE</scope>
    <source>
        <strain evidence="3">EXF-13287</strain>
    </source>
</reference>
<dbReference type="EMBL" id="JANBVN010000084">
    <property type="protein sequence ID" value="KAJ9148800.1"/>
    <property type="molecule type" value="Genomic_DNA"/>
</dbReference>
<dbReference type="AlphaFoldDB" id="A0AA38RQW8"/>
<dbReference type="PANTHER" id="PTHR12411">
    <property type="entry name" value="CYSTEINE PROTEASE FAMILY C1-RELATED"/>
    <property type="match status" value="1"/>
</dbReference>
<dbReference type="Pfam" id="PF00112">
    <property type="entry name" value="Peptidase_C1"/>
    <property type="match status" value="1"/>
</dbReference>
<proteinExistence type="inferred from homology"/>
<protein>
    <submittedName>
        <fullName evidence="3">Cysteine proteinase</fullName>
    </submittedName>
</protein>
<comment type="similarity">
    <text evidence="1">Belongs to the peptidase C1 family.</text>
</comment>
<evidence type="ECO:0000259" key="2">
    <source>
        <dbReference type="SMART" id="SM00645"/>
    </source>
</evidence>
<dbReference type="SUPFAM" id="SSF54001">
    <property type="entry name" value="Cysteine proteinases"/>
    <property type="match status" value="1"/>
</dbReference>
<keyword evidence="4" id="KW-1185">Reference proteome</keyword>
<evidence type="ECO:0000313" key="3">
    <source>
        <dbReference type="EMBL" id="KAJ9148800.1"/>
    </source>
</evidence>
<feature type="domain" description="Peptidase C1A papain C-terminal" evidence="2">
    <location>
        <begin position="25"/>
        <end position="250"/>
    </location>
</feature>
<accession>A0AA38RQW8</accession>
<dbReference type="InterPro" id="IPR013128">
    <property type="entry name" value="Peptidase_C1A"/>
</dbReference>
<gene>
    <name evidence="3" type="ORF">NKR19_g5858</name>
</gene>